<dbReference type="InterPro" id="IPR036680">
    <property type="entry name" value="SPOR-like_sf"/>
</dbReference>
<gene>
    <name evidence="2" type="ORF">SAMN02745193_00602</name>
</gene>
<proteinExistence type="predicted"/>
<dbReference type="Pfam" id="PF05036">
    <property type="entry name" value="SPOR"/>
    <property type="match status" value="1"/>
</dbReference>
<dbReference type="InterPro" id="IPR052748">
    <property type="entry name" value="ISR_Activator"/>
</dbReference>
<dbReference type="AlphaFoldDB" id="A0A1M7RYJ9"/>
<dbReference type="Gene3D" id="3.30.70.1070">
    <property type="entry name" value="Sporulation related repeat"/>
    <property type="match status" value="1"/>
</dbReference>
<protein>
    <submittedName>
        <fullName evidence="2">Sel1 repeat-containing protein</fullName>
    </submittedName>
</protein>
<accession>A0A1M7RYJ9</accession>
<dbReference type="PANTHER" id="PTHR45011:SF1">
    <property type="entry name" value="DAP3-BINDING CELL DEATH ENHANCER 1"/>
    <property type="match status" value="1"/>
</dbReference>
<dbReference type="Proteomes" id="UP000184391">
    <property type="component" value="Unassembled WGS sequence"/>
</dbReference>
<organism evidence="2 3">
    <name type="scientific">Erythrobacter sanguineus</name>
    <dbReference type="NCBI Taxonomy" id="198312"/>
    <lineage>
        <taxon>Bacteria</taxon>
        <taxon>Pseudomonadati</taxon>
        <taxon>Pseudomonadota</taxon>
        <taxon>Alphaproteobacteria</taxon>
        <taxon>Sphingomonadales</taxon>
        <taxon>Erythrobacteraceae</taxon>
        <taxon>Erythrobacter/Porphyrobacter group</taxon>
        <taxon>Erythrobacter</taxon>
    </lineage>
</organism>
<reference evidence="3" key="1">
    <citation type="submission" date="2016-12" db="EMBL/GenBank/DDBJ databases">
        <authorList>
            <person name="Varghese N."/>
            <person name="Submissions S."/>
        </authorList>
    </citation>
    <scope>NUCLEOTIDE SEQUENCE [LARGE SCALE GENOMIC DNA]</scope>
    <source>
        <strain evidence="3">DSM 11032</strain>
    </source>
</reference>
<dbReference type="SUPFAM" id="SSF81901">
    <property type="entry name" value="HCP-like"/>
    <property type="match status" value="1"/>
</dbReference>
<dbReference type="InterPro" id="IPR011990">
    <property type="entry name" value="TPR-like_helical_dom_sf"/>
</dbReference>
<dbReference type="Pfam" id="PF08238">
    <property type="entry name" value="Sel1"/>
    <property type="match status" value="2"/>
</dbReference>
<dbReference type="InterPro" id="IPR006597">
    <property type="entry name" value="Sel1-like"/>
</dbReference>
<dbReference type="EMBL" id="FRDF01000003">
    <property type="protein sequence ID" value="SHN51112.1"/>
    <property type="molecule type" value="Genomic_DNA"/>
</dbReference>
<dbReference type="InterPro" id="IPR007730">
    <property type="entry name" value="SPOR-like_dom"/>
</dbReference>
<dbReference type="SMART" id="SM00671">
    <property type="entry name" value="SEL1"/>
    <property type="match status" value="2"/>
</dbReference>
<dbReference type="Gene3D" id="1.25.40.10">
    <property type="entry name" value="Tetratricopeptide repeat domain"/>
    <property type="match status" value="1"/>
</dbReference>
<name>A0A1M7RYJ9_9SPHN</name>
<dbReference type="SUPFAM" id="SSF110997">
    <property type="entry name" value="Sporulation related repeat"/>
    <property type="match status" value="1"/>
</dbReference>
<dbReference type="PROSITE" id="PS51724">
    <property type="entry name" value="SPOR"/>
    <property type="match status" value="1"/>
</dbReference>
<evidence type="ECO:0000259" key="1">
    <source>
        <dbReference type="PROSITE" id="PS51724"/>
    </source>
</evidence>
<evidence type="ECO:0000313" key="2">
    <source>
        <dbReference type="EMBL" id="SHN51112.1"/>
    </source>
</evidence>
<sequence>MLLAASPVLADVKTGVDAWSQGDFTRAVAEWEAPAAAGDADALFNLAQAYRLGRGVPADTARARALYQEAASLGHVKASDNYGLMLFQEGEQEKAMPLVRSASERGDPRAQYVMALSHFNADFAPRDWVRAYALMTLAQGQGLPQAQDALAQMDVYIPLVQRQQAQSLARQLEAEAGARRAAEMTAADLGTDNPVAPAPVPAPVRARAPVPAPAPAPAPVAVPVPAPVTVAAAPASAPATRPAGNWRVQLGAFGVAGNADRLWNQLSGNPALAGTMKTLIPSGKVTRLLATGFASKAAAAQACASLKRQGQACLVMGQG</sequence>
<keyword evidence="3" id="KW-1185">Reference proteome</keyword>
<dbReference type="PANTHER" id="PTHR45011">
    <property type="entry name" value="DAP3-BINDING CELL DEATH ENHANCER 1"/>
    <property type="match status" value="1"/>
</dbReference>
<dbReference type="GO" id="GO:0042834">
    <property type="term" value="F:peptidoglycan binding"/>
    <property type="evidence" value="ECO:0007669"/>
    <property type="project" value="InterPro"/>
</dbReference>
<evidence type="ECO:0000313" key="3">
    <source>
        <dbReference type="Proteomes" id="UP000184391"/>
    </source>
</evidence>
<feature type="domain" description="SPOR" evidence="1">
    <location>
        <begin position="240"/>
        <end position="319"/>
    </location>
</feature>
<dbReference type="STRING" id="198312.SAMN02745193_00602"/>